<reference evidence="2 3" key="1">
    <citation type="submission" date="2023-11" db="EMBL/GenBank/DDBJ databases">
        <title>Dfirmibasis_genome.</title>
        <authorList>
            <person name="Edelbroek B."/>
            <person name="Kjellin J."/>
            <person name="Jerlstrom-Hultqvist J."/>
            <person name="Soderbom F."/>
        </authorList>
    </citation>
    <scope>NUCLEOTIDE SEQUENCE [LARGE SCALE GENOMIC DNA]</scope>
    <source>
        <strain evidence="2 3">TNS-C-14</strain>
    </source>
</reference>
<organism evidence="2 3">
    <name type="scientific">Dictyostelium firmibasis</name>
    <dbReference type="NCBI Taxonomy" id="79012"/>
    <lineage>
        <taxon>Eukaryota</taxon>
        <taxon>Amoebozoa</taxon>
        <taxon>Evosea</taxon>
        <taxon>Eumycetozoa</taxon>
        <taxon>Dictyostelia</taxon>
        <taxon>Dictyosteliales</taxon>
        <taxon>Dictyosteliaceae</taxon>
        <taxon>Dictyostelium</taxon>
    </lineage>
</organism>
<evidence type="ECO:0000313" key="2">
    <source>
        <dbReference type="EMBL" id="KAK5574896.1"/>
    </source>
</evidence>
<dbReference type="InterPro" id="IPR036703">
    <property type="entry name" value="MOB_kinase_act_sf"/>
</dbReference>
<feature type="compositionally biased region" description="Low complexity" evidence="1">
    <location>
        <begin position="13"/>
        <end position="22"/>
    </location>
</feature>
<dbReference type="SMART" id="SM01388">
    <property type="entry name" value="Mob1_phocein"/>
    <property type="match status" value="1"/>
</dbReference>
<keyword evidence="3" id="KW-1185">Reference proteome</keyword>
<dbReference type="Pfam" id="PF03637">
    <property type="entry name" value="Mob1_phocein"/>
    <property type="match status" value="1"/>
</dbReference>
<evidence type="ECO:0000313" key="3">
    <source>
        <dbReference type="Proteomes" id="UP001344447"/>
    </source>
</evidence>
<protein>
    <submittedName>
        <fullName evidence="2">Uncharacterized protein</fullName>
    </submittedName>
</protein>
<comment type="caution">
    <text evidence="2">The sequence shown here is derived from an EMBL/GenBank/DDBJ whole genome shotgun (WGS) entry which is preliminary data.</text>
</comment>
<dbReference type="AlphaFoldDB" id="A0AAN7YPF7"/>
<evidence type="ECO:0000256" key="1">
    <source>
        <dbReference type="SAM" id="MobiDB-lite"/>
    </source>
</evidence>
<dbReference type="Proteomes" id="UP001344447">
    <property type="component" value="Unassembled WGS sequence"/>
</dbReference>
<feature type="region of interest" description="Disordered" evidence="1">
    <location>
        <begin position="1"/>
        <end position="28"/>
    </location>
</feature>
<proteinExistence type="predicted"/>
<sequence>MTKSNMGDSSEDNNYNNNNNNNKDNIPIRRNRVGTKNIDLYKWEATSYELNESSYATQEYIQDKIRINETDIDSVLTMPQGHDLNVWQYEQIRQFTLELNHFIVLFKDICNSNTCPQMKATDDWLFLCASHKQTQECSAIDYIVHTLDSTSSLLNSDKHFPKRIEILASSTKHFQSICRRLYRIFAHAFYHHREVYNEYESKTLLHKRFVKFCLKNGLLPKSAIIIKEN</sequence>
<dbReference type="Gene3D" id="1.20.140.30">
    <property type="entry name" value="MOB kinase activator"/>
    <property type="match status" value="1"/>
</dbReference>
<name>A0AAN7YPF7_9MYCE</name>
<dbReference type="PANTHER" id="PTHR22599">
    <property type="entry name" value="MPS ONE BINDER KINASE ACTIVATOR-LIKE MOB"/>
    <property type="match status" value="1"/>
</dbReference>
<dbReference type="EMBL" id="JAVFKY010000006">
    <property type="protein sequence ID" value="KAK5574896.1"/>
    <property type="molecule type" value="Genomic_DNA"/>
</dbReference>
<gene>
    <name evidence="2" type="ORF">RB653_010150</name>
</gene>
<dbReference type="InterPro" id="IPR005301">
    <property type="entry name" value="MOB_kinase_act_fam"/>
</dbReference>
<dbReference type="SUPFAM" id="SSF101152">
    <property type="entry name" value="Mob1/phocein"/>
    <property type="match status" value="1"/>
</dbReference>
<accession>A0AAN7YPF7</accession>